<evidence type="ECO:0000256" key="1">
    <source>
        <dbReference type="ARBA" id="ARBA00004651"/>
    </source>
</evidence>
<name>A0A7E4VPD3_PANRE</name>
<evidence type="ECO:0000313" key="11">
    <source>
        <dbReference type="WBParaSite" id="Pan_g23277.t1"/>
    </source>
</evidence>
<reference evidence="10" key="1">
    <citation type="journal article" date="2013" name="Genetics">
        <title>The draft genome and transcriptome of Panagrellus redivivus are shaped by the harsh demands of a free-living lifestyle.</title>
        <authorList>
            <person name="Srinivasan J."/>
            <person name="Dillman A.R."/>
            <person name="Macchietto M.G."/>
            <person name="Heikkinen L."/>
            <person name="Lakso M."/>
            <person name="Fracchia K.M."/>
            <person name="Antoshechkin I."/>
            <person name="Mortazavi A."/>
            <person name="Wong G."/>
            <person name="Sternberg P.W."/>
        </authorList>
    </citation>
    <scope>NUCLEOTIDE SEQUENCE [LARGE SCALE GENOMIC DNA]</scope>
    <source>
        <strain evidence="10">MT8872</strain>
    </source>
</reference>
<feature type="domain" description="SSD" evidence="9">
    <location>
        <begin position="287"/>
        <end position="452"/>
    </location>
</feature>
<sequence>MTFDEHFIHFFYGWGLVAHRFRTVLFVGPFVLTALLSVGFVYIKEQTTIDPQYVFSPENARWRYERDILTSYWPLNEHKFWPGKSYDLSGYMDVIAAGKEDPTYGRPNMLISEYILELDRINKYIVYNLSVPVEHNGEHFDVHYTDLCMTYDWKCFLNDHITILQPKSHWGSFQGKFAELASEIIEKEIKITYPIGWRGTEPIYFGALVGGVHLTDDEGHFDYVKAVRLTYNTREEVVGNISYIWRKKVADYLTDKENPPSEILTFGLTHNESLPEGLQDVADTLTPKFILMSTILFCFCFGCSIVVLRHENIIVGIDWVRSKPILGLAALICPLLATASAFGLVLWTGEYYNAIVNVSPFIVVCIGIDDAFLMNAAWHRTNPDLSVAKRLAETLSEAAVAISITSITDMLTFGIGCFTTLPGVRLFCLYTFWGITFTYLYQITYFTAVMAFAGEMEDKGMHSLFCKQCVTPGEADNWITKWFCSGSVCRHLDRKMTVQDFNKMSSSDLPKKHKLESETASNTDKGFFNAVKQFFQSLQSEVDESDHNLESHHGRETLVNWFFREVYGPMLLKTSSKVSVLLIYLGYLFIALFGCAQIEEGLNPRNLVRSEFYLTNFYILIDETFWQEGLQMQVVVNNPPDLFDFNHRVQFDEMVSSFENTHYTMSHNATMLWLNAFETQLEEDAMFLNISEPTTSAEYYARIKEWLITTGGRRLWEKDIYWDPEDPSKLSAFRFQVGLKNYRTPTDHTNSCKLMRHLAEQYPEMNITTFHEYYPFADQYLELKPALFRNCFLAVVCMMFVALIMIPHYGAAIAIILSIISIDVGVLGYMALWGVSLECVSMITVIMSIGFSVDLSAHITYAYVKAPGCSSAKAVTALETLGWPVFLGAFTTIVGILVLTLVDAYIIQIFFKTIFLVIASSLLHGIVFLPVLLTIMLPKASVKHDNTPRNEKAEQMQYLARKITPKIMQMHAAPSAFDDAVSIDSKALEDVDLKSEK</sequence>
<feature type="transmembrane region" description="Helical" evidence="8">
    <location>
        <begin position="24"/>
        <end position="43"/>
    </location>
</feature>
<evidence type="ECO:0000256" key="4">
    <source>
        <dbReference type="ARBA" id="ARBA00022692"/>
    </source>
</evidence>
<evidence type="ECO:0000256" key="8">
    <source>
        <dbReference type="SAM" id="Phobius"/>
    </source>
</evidence>
<dbReference type="Gene3D" id="1.20.1640.10">
    <property type="entry name" value="Multidrug efflux transporter AcrB transmembrane domain"/>
    <property type="match status" value="2"/>
</dbReference>
<dbReference type="InterPro" id="IPR003392">
    <property type="entry name" value="PTHD_SSD"/>
</dbReference>
<dbReference type="GO" id="GO:0005886">
    <property type="term" value="C:plasma membrane"/>
    <property type="evidence" value="ECO:0007669"/>
    <property type="project" value="UniProtKB-SubCell"/>
</dbReference>
<dbReference type="PROSITE" id="PS50156">
    <property type="entry name" value="SSD"/>
    <property type="match status" value="1"/>
</dbReference>
<dbReference type="PANTHER" id="PTHR10796:SF191">
    <property type="entry name" value="SSD DOMAIN-CONTAINING PROTEIN"/>
    <property type="match status" value="1"/>
</dbReference>
<evidence type="ECO:0000259" key="9">
    <source>
        <dbReference type="PROSITE" id="PS50156"/>
    </source>
</evidence>
<comment type="similarity">
    <text evidence="2">Belongs to the patched family.</text>
</comment>
<dbReference type="AlphaFoldDB" id="A0A7E4VPD3"/>
<feature type="transmembrane region" description="Helical" evidence="8">
    <location>
        <begin position="430"/>
        <end position="453"/>
    </location>
</feature>
<dbReference type="Proteomes" id="UP000492821">
    <property type="component" value="Unassembled WGS sequence"/>
</dbReference>
<evidence type="ECO:0000256" key="7">
    <source>
        <dbReference type="ARBA" id="ARBA00023180"/>
    </source>
</evidence>
<feature type="transmembrane region" description="Helical" evidence="8">
    <location>
        <begin position="881"/>
        <end position="902"/>
    </location>
</feature>
<evidence type="ECO:0000256" key="6">
    <source>
        <dbReference type="ARBA" id="ARBA00023136"/>
    </source>
</evidence>
<keyword evidence="6 8" id="KW-0472">Membrane</keyword>
<keyword evidence="3" id="KW-1003">Cell membrane</keyword>
<organism evidence="10 11">
    <name type="scientific">Panagrellus redivivus</name>
    <name type="common">Microworm</name>
    <dbReference type="NCBI Taxonomy" id="6233"/>
    <lineage>
        <taxon>Eukaryota</taxon>
        <taxon>Metazoa</taxon>
        <taxon>Ecdysozoa</taxon>
        <taxon>Nematoda</taxon>
        <taxon>Chromadorea</taxon>
        <taxon>Rhabditida</taxon>
        <taxon>Tylenchina</taxon>
        <taxon>Panagrolaimomorpha</taxon>
        <taxon>Panagrolaimoidea</taxon>
        <taxon>Panagrolaimidae</taxon>
        <taxon>Panagrellus</taxon>
    </lineage>
</organism>
<feature type="transmembrane region" description="Helical" evidence="8">
    <location>
        <begin position="787"/>
        <end position="806"/>
    </location>
</feature>
<evidence type="ECO:0000256" key="2">
    <source>
        <dbReference type="ARBA" id="ARBA00005585"/>
    </source>
</evidence>
<dbReference type="GO" id="GO:0030659">
    <property type="term" value="C:cytoplasmic vesicle membrane"/>
    <property type="evidence" value="ECO:0007669"/>
    <property type="project" value="TreeGrafter"/>
</dbReference>
<keyword evidence="7" id="KW-0325">Glycoprotein</keyword>
<evidence type="ECO:0000313" key="10">
    <source>
        <dbReference type="Proteomes" id="UP000492821"/>
    </source>
</evidence>
<feature type="transmembrane region" description="Helical" evidence="8">
    <location>
        <begin position="812"/>
        <end position="832"/>
    </location>
</feature>
<evidence type="ECO:0000256" key="5">
    <source>
        <dbReference type="ARBA" id="ARBA00022989"/>
    </source>
</evidence>
<dbReference type="SUPFAM" id="SSF82866">
    <property type="entry name" value="Multidrug efflux transporter AcrB transmembrane domain"/>
    <property type="match status" value="2"/>
</dbReference>
<dbReference type="InterPro" id="IPR051697">
    <property type="entry name" value="Patched_domain-protein"/>
</dbReference>
<comment type="subcellular location">
    <subcellularLocation>
        <location evidence="1">Cell membrane</location>
        <topology evidence="1">Multi-pass membrane protein</topology>
    </subcellularLocation>
</comment>
<feature type="transmembrane region" description="Helical" evidence="8">
    <location>
        <begin position="914"/>
        <end position="937"/>
    </location>
</feature>
<proteinExistence type="inferred from homology"/>
<feature type="transmembrane region" description="Helical" evidence="8">
    <location>
        <begin position="328"/>
        <end position="347"/>
    </location>
</feature>
<feature type="transmembrane region" description="Helical" evidence="8">
    <location>
        <begin position="289"/>
        <end position="308"/>
    </location>
</feature>
<feature type="transmembrane region" description="Helical" evidence="8">
    <location>
        <begin position="354"/>
        <end position="378"/>
    </location>
</feature>
<dbReference type="WBParaSite" id="Pan_g23277.t1">
    <property type="protein sequence ID" value="Pan_g23277.t1"/>
    <property type="gene ID" value="Pan_g23277"/>
</dbReference>
<dbReference type="GO" id="GO:0018996">
    <property type="term" value="P:molting cycle, collagen and cuticulin-based cuticle"/>
    <property type="evidence" value="ECO:0007669"/>
    <property type="project" value="TreeGrafter"/>
</dbReference>
<dbReference type="InterPro" id="IPR000731">
    <property type="entry name" value="SSD"/>
</dbReference>
<dbReference type="PANTHER" id="PTHR10796">
    <property type="entry name" value="PATCHED-RELATED"/>
    <property type="match status" value="1"/>
</dbReference>
<accession>A0A7E4VPD3</accession>
<dbReference type="GO" id="GO:0006897">
    <property type="term" value="P:endocytosis"/>
    <property type="evidence" value="ECO:0007669"/>
    <property type="project" value="TreeGrafter"/>
</dbReference>
<feature type="transmembrane region" description="Helical" evidence="8">
    <location>
        <begin position="839"/>
        <end position="861"/>
    </location>
</feature>
<feature type="transmembrane region" description="Helical" evidence="8">
    <location>
        <begin position="398"/>
        <end position="418"/>
    </location>
</feature>
<evidence type="ECO:0000256" key="3">
    <source>
        <dbReference type="ARBA" id="ARBA00022475"/>
    </source>
</evidence>
<reference evidence="11" key="2">
    <citation type="submission" date="2020-10" db="UniProtKB">
        <authorList>
            <consortium name="WormBaseParasite"/>
        </authorList>
    </citation>
    <scope>IDENTIFICATION</scope>
</reference>
<keyword evidence="4 8" id="KW-0812">Transmembrane</keyword>
<protein>
    <submittedName>
        <fullName evidence="11">SSD domain-containing protein</fullName>
    </submittedName>
</protein>
<dbReference type="FunFam" id="1.20.1640.10:FF:000013">
    <property type="entry name" value="PaTched Related family"/>
    <property type="match status" value="1"/>
</dbReference>
<keyword evidence="5 8" id="KW-1133">Transmembrane helix</keyword>
<keyword evidence="10" id="KW-1185">Reference proteome</keyword>
<dbReference type="Pfam" id="PF02460">
    <property type="entry name" value="Patched"/>
    <property type="match status" value="1"/>
</dbReference>
<feature type="transmembrane region" description="Helical" evidence="8">
    <location>
        <begin position="578"/>
        <end position="596"/>
    </location>
</feature>